<sequence>TTRGTTGVAVPTQCSLARIAESWISMRYPRSILLYTLYQNHHYFIGDIHSAGRYF</sequence>
<keyword evidence="2" id="KW-1185">Reference proteome</keyword>
<dbReference type="EMBL" id="KI968847">
    <property type="protein sequence ID" value="EUN21458.1"/>
    <property type="molecule type" value="Genomic_DNA"/>
</dbReference>
<evidence type="ECO:0000313" key="2">
    <source>
        <dbReference type="Proteomes" id="UP000054337"/>
    </source>
</evidence>
<dbReference type="Proteomes" id="UP000054337">
    <property type="component" value="Unassembled WGS sequence"/>
</dbReference>
<proteinExistence type="predicted"/>
<dbReference type="RefSeq" id="XP_014551033.1">
    <property type="nucleotide sequence ID" value="XM_014695547.1"/>
</dbReference>
<evidence type="ECO:0000313" key="1">
    <source>
        <dbReference type="EMBL" id="EUN21458.1"/>
    </source>
</evidence>
<organism evidence="1 2">
    <name type="scientific">Bipolaris victoriae (strain FI3)</name>
    <name type="common">Victoria blight of oats agent</name>
    <name type="synonym">Cochliobolus victoriae</name>
    <dbReference type="NCBI Taxonomy" id="930091"/>
    <lineage>
        <taxon>Eukaryota</taxon>
        <taxon>Fungi</taxon>
        <taxon>Dikarya</taxon>
        <taxon>Ascomycota</taxon>
        <taxon>Pezizomycotina</taxon>
        <taxon>Dothideomycetes</taxon>
        <taxon>Pleosporomycetidae</taxon>
        <taxon>Pleosporales</taxon>
        <taxon>Pleosporineae</taxon>
        <taxon>Pleosporaceae</taxon>
        <taxon>Bipolaris</taxon>
    </lineage>
</organism>
<dbReference type="AlphaFoldDB" id="W7DTG0"/>
<gene>
    <name evidence="1" type="ORF">COCVIDRAFT_113946</name>
</gene>
<dbReference type="HOGENOM" id="CLU_3037816_0_0_1"/>
<accession>W7DTG0</accession>
<feature type="non-terminal residue" evidence="1">
    <location>
        <position position="1"/>
    </location>
</feature>
<dbReference type="GeneID" id="26250456"/>
<reference evidence="1 2" key="1">
    <citation type="journal article" date="2013" name="PLoS Genet.">
        <title>Comparative genome structure, secondary metabolite, and effector coding capacity across Cochliobolus pathogens.</title>
        <authorList>
            <person name="Condon B.J."/>
            <person name="Leng Y."/>
            <person name="Wu D."/>
            <person name="Bushley K.E."/>
            <person name="Ohm R.A."/>
            <person name="Otillar R."/>
            <person name="Martin J."/>
            <person name="Schackwitz W."/>
            <person name="Grimwood J."/>
            <person name="MohdZainudin N."/>
            <person name="Xue C."/>
            <person name="Wang R."/>
            <person name="Manning V.A."/>
            <person name="Dhillon B."/>
            <person name="Tu Z.J."/>
            <person name="Steffenson B.J."/>
            <person name="Salamov A."/>
            <person name="Sun H."/>
            <person name="Lowry S."/>
            <person name="LaButti K."/>
            <person name="Han J."/>
            <person name="Copeland A."/>
            <person name="Lindquist E."/>
            <person name="Barry K."/>
            <person name="Schmutz J."/>
            <person name="Baker S.E."/>
            <person name="Ciuffetti L.M."/>
            <person name="Grigoriev I.V."/>
            <person name="Zhong S."/>
            <person name="Turgeon B.G."/>
        </authorList>
    </citation>
    <scope>NUCLEOTIDE SEQUENCE [LARGE SCALE GENOMIC DNA]</scope>
    <source>
        <strain evidence="1 2">FI3</strain>
    </source>
</reference>
<protein>
    <submittedName>
        <fullName evidence="1">Uncharacterized protein</fullName>
    </submittedName>
</protein>
<name>W7DTG0_BIPV3</name>